<organism evidence="2 3">
    <name type="scientific">Catalinimonas alkaloidigena</name>
    <dbReference type="NCBI Taxonomy" id="1075417"/>
    <lineage>
        <taxon>Bacteria</taxon>
        <taxon>Pseudomonadati</taxon>
        <taxon>Bacteroidota</taxon>
        <taxon>Cytophagia</taxon>
        <taxon>Cytophagales</taxon>
        <taxon>Catalimonadaceae</taxon>
        <taxon>Catalinimonas</taxon>
    </lineage>
</organism>
<dbReference type="OrthoDB" id="9812295at2"/>
<gene>
    <name evidence="2" type="ORF">SAMN05421823_101349</name>
</gene>
<dbReference type="EMBL" id="FNFO01000001">
    <property type="protein sequence ID" value="SDJ89213.1"/>
    <property type="molecule type" value="Genomic_DNA"/>
</dbReference>
<protein>
    <submittedName>
        <fullName evidence="2">NAD(P)H-dependent FMN reductase</fullName>
    </submittedName>
</protein>
<dbReference type="GO" id="GO:0016491">
    <property type="term" value="F:oxidoreductase activity"/>
    <property type="evidence" value="ECO:0007669"/>
    <property type="project" value="InterPro"/>
</dbReference>
<reference evidence="2 3" key="1">
    <citation type="submission" date="2016-10" db="EMBL/GenBank/DDBJ databases">
        <authorList>
            <person name="de Groot N.N."/>
        </authorList>
    </citation>
    <scope>NUCLEOTIDE SEQUENCE [LARGE SCALE GENOMIC DNA]</scope>
    <source>
        <strain evidence="2 3">DSM 25186</strain>
    </source>
</reference>
<dbReference type="Gene3D" id="3.40.50.360">
    <property type="match status" value="1"/>
</dbReference>
<evidence type="ECO:0000313" key="3">
    <source>
        <dbReference type="Proteomes" id="UP000198510"/>
    </source>
</evidence>
<name>A0A1G8XFD7_9BACT</name>
<dbReference type="InterPro" id="IPR029039">
    <property type="entry name" value="Flavoprotein-like_sf"/>
</dbReference>
<dbReference type="GO" id="GO:0005829">
    <property type="term" value="C:cytosol"/>
    <property type="evidence" value="ECO:0007669"/>
    <property type="project" value="TreeGrafter"/>
</dbReference>
<dbReference type="AlphaFoldDB" id="A0A1G8XFD7"/>
<dbReference type="PANTHER" id="PTHR30543">
    <property type="entry name" value="CHROMATE REDUCTASE"/>
    <property type="match status" value="1"/>
</dbReference>
<dbReference type="Proteomes" id="UP000198510">
    <property type="component" value="Unassembled WGS sequence"/>
</dbReference>
<dbReference type="SUPFAM" id="SSF52218">
    <property type="entry name" value="Flavoproteins"/>
    <property type="match status" value="1"/>
</dbReference>
<keyword evidence="3" id="KW-1185">Reference proteome</keyword>
<dbReference type="Pfam" id="PF03358">
    <property type="entry name" value="FMN_red"/>
    <property type="match status" value="1"/>
</dbReference>
<dbReference type="GO" id="GO:0010181">
    <property type="term" value="F:FMN binding"/>
    <property type="evidence" value="ECO:0007669"/>
    <property type="project" value="TreeGrafter"/>
</dbReference>
<dbReference type="InterPro" id="IPR050712">
    <property type="entry name" value="NAD(P)H-dep_reductase"/>
</dbReference>
<dbReference type="STRING" id="1075417.SAMN05421823_101349"/>
<evidence type="ECO:0000313" key="2">
    <source>
        <dbReference type="EMBL" id="SDJ89213.1"/>
    </source>
</evidence>
<dbReference type="InterPro" id="IPR005025">
    <property type="entry name" value="FMN_Rdtase-like_dom"/>
</dbReference>
<feature type="domain" description="NADPH-dependent FMN reductase-like" evidence="1">
    <location>
        <begin position="4"/>
        <end position="147"/>
    </location>
</feature>
<sequence>MSLHVAILSTSIRPGRNSHRVGLYFKHYLEEQTHLSCDLIDLQAYNFPIFEERLRHMEHPPEPVLHFAERVRRAAGILVITPEYNGGYPASLKNVIDLLSDEWKGKPTGLVTVSTGPYGGALLLPSLLFSLWKKGVWVVTSRYHVSKVHEAFGPDGTPADAATADQRTQALVAQLVWSMEAREKMRE</sequence>
<accession>A0A1G8XFD7</accession>
<dbReference type="PANTHER" id="PTHR30543:SF21">
    <property type="entry name" value="NAD(P)H-DEPENDENT FMN REDUCTASE LOT6"/>
    <property type="match status" value="1"/>
</dbReference>
<dbReference type="RefSeq" id="WP_089678291.1">
    <property type="nucleotide sequence ID" value="NZ_FNFO01000001.1"/>
</dbReference>
<proteinExistence type="predicted"/>
<evidence type="ECO:0000259" key="1">
    <source>
        <dbReference type="Pfam" id="PF03358"/>
    </source>
</evidence>